<keyword evidence="2" id="KW-1185">Reference proteome</keyword>
<accession>A0A7X3FNR1</accession>
<evidence type="ECO:0000313" key="1">
    <source>
        <dbReference type="EMBL" id="MVS97931.1"/>
    </source>
</evidence>
<dbReference type="AlphaFoldDB" id="A0A7X3FNR1"/>
<evidence type="ECO:0000313" key="2">
    <source>
        <dbReference type="Proteomes" id="UP000438106"/>
    </source>
</evidence>
<reference evidence="1 2" key="1">
    <citation type="submission" date="2019-12" db="EMBL/GenBank/DDBJ databases">
        <title>Devosia maris sp. nov., isolated from the deep seawater.</title>
        <authorList>
            <person name="Liu Y."/>
        </authorList>
    </citation>
    <scope>NUCLEOTIDE SEQUENCE [LARGE SCALE GENOMIC DNA]</scope>
    <source>
        <strain evidence="1 2">L53-10-65</strain>
    </source>
</reference>
<dbReference type="Proteomes" id="UP000438106">
    <property type="component" value="Unassembled WGS sequence"/>
</dbReference>
<sequence length="169" mass="19217">MRLILCPFATGWFSDLWVLQNHEVQTRAVAPTTAARLGKRRLAWRSRWQLLSQFWAGVQNGPIRQLTEFTYIVAPALLTMPEDRFSWPAVVMIMVPTQRKTNSDDVGFLIKAPHRLSLSVGLDVTRSQFSDLIPMLDAKRMKNFHFTLGAERGAEWPVRSWCTGASLCG</sequence>
<organism evidence="1 2">
    <name type="scientific">Devosia marina</name>
    <dbReference type="NCBI Taxonomy" id="2683198"/>
    <lineage>
        <taxon>Bacteria</taxon>
        <taxon>Pseudomonadati</taxon>
        <taxon>Pseudomonadota</taxon>
        <taxon>Alphaproteobacteria</taxon>
        <taxon>Hyphomicrobiales</taxon>
        <taxon>Devosiaceae</taxon>
        <taxon>Devosia</taxon>
    </lineage>
</organism>
<protein>
    <submittedName>
        <fullName evidence="1">Uncharacterized protein</fullName>
    </submittedName>
</protein>
<dbReference type="RefSeq" id="WP_157289019.1">
    <property type="nucleotide sequence ID" value="NZ_WQRF01000001.1"/>
</dbReference>
<name>A0A7X3FNR1_9HYPH</name>
<gene>
    <name evidence="1" type="ORF">GO014_02655</name>
</gene>
<comment type="caution">
    <text evidence="1">The sequence shown here is derived from an EMBL/GenBank/DDBJ whole genome shotgun (WGS) entry which is preliminary data.</text>
</comment>
<proteinExistence type="predicted"/>
<dbReference type="EMBL" id="WQRF01000001">
    <property type="protein sequence ID" value="MVS97931.1"/>
    <property type="molecule type" value="Genomic_DNA"/>
</dbReference>